<gene>
    <name evidence="8" type="ORF">Y717_27595</name>
</gene>
<proteinExistence type="predicted"/>
<dbReference type="GO" id="GO:0004814">
    <property type="term" value="F:arginine-tRNA ligase activity"/>
    <property type="evidence" value="ECO:0007669"/>
    <property type="project" value="UniProtKB-EC"/>
</dbReference>
<protein>
    <recommendedName>
        <fullName evidence="1">arginine--tRNA ligase</fullName>
        <ecNumber evidence="1">6.1.1.19</ecNumber>
    </recommendedName>
</protein>
<keyword evidence="8" id="KW-0030">Aminoacyl-tRNA synthetase</keyword>
<dbReference type="GO" id="GO:0005737">
    <property type="term" value="C:cytoplasm"/>
    <property type="evidence" value="ECO:0007669"/>
    <property type="project" value="InterPro"/>
</dbReference>
<feature type="domain" description="DALR anticodon binding" evidence="6">
    <location>
        <begin position="227"/>
        <end position="352"/>
    </location>
</feature>
<dbReference type="PANTHER" id="PTHR11956">
    <property type="entry name" value="ARGINYL-TRNA SYNTHETASE"/>
    <property type="match status" value="1"/>
</dbReference>
<dbReference type="InterPro" id="IPR009080">
    <property type="entry name" value="tRNAsynth_Ia_anticodon-bd"/>
</dbReference>
<evidence type="ECO:0000313" key="9">
    <source>
        <dbReference type="Proteomes" id="UP000245992"/>
    </source>
</evidence>
<dbReference type="Pfam" id="PF03485">
    <property type="entry name" value="Arg_tRNA_synt_N"/>
    <property type="match status" value="1"/>
</dbReference>
<dbReference type="InterPro" id="IPR036695">
    <property type="entry name" value="Arg-tRNA-synth_N_sf"/>
</dbReference>
<evidence type="ECO:0000256" key="1">
    <source>
        <dbReference type="ARBA" id="ARBA00012837"/>
    </source>
</evidence>
<keyword evidence="9" id="KW-1185">Reference proteome</keyword>
<evidence type="ECO:0000313" key="8">
    <source>
        <dbReference type="EMBL" id="PVE12803.1"/>
    </source>
</evidence>
<evidence type="ECO:0000256" key="4">
    <source>
        <dbReference type="ARBA" id="ARBA00022840"/>
    </source>
</evidence>
<accession>A0A2T7TCD7</accession>
<dbReference type="PANTHER" id="PTHR11956:SF5">
    <property type="entry name" value="ARGININE--TRNA LIGASE, CYTOPLASMIC"/>
    <property type="match status" value="1"/>
</dbReference>
<dbReference type="SMART" id="SM01016">
    <property type="entry name" value="Arg_tRNA_synt_N"/>
    <property type="match status" value="1"/>
</dbReference>
<sequence>MTPAELSRTVRRAVCRAVEDDALPGPVPERVTVERPRPGGRGDYASNIALRLAGPAGRPPREVAEIVRASILRSAADSPTSPGAAPGIDRIEITGPGFLNFTLARDSRAELVRTVLRAGPRYGYGDALAGTSVTLAASDEPRAALWTDTVVELLRSQGARAEIVPGAGERLRPLPASVGDAPAGDDLFARLGPDAARWGLLRPAAHDRPQTGAELLVQRESNPLFQVRYAYARTRALARNAAQLGITPAPTLDETPEVTGHDSATALLLTALGDHPAVLEAAARLRAPDRLARRLEHTADAFLRFQETCRPLPLGDEKPSAAHRSRLALADAAGAVLAGGLSLLGIDAPAYL</sequence>
<organism evidence="8 9">
    <name type="scientific">Streptomyces scopuliridis RB72</name>
    <dbReference type="NCBI Taxonomy" id="1440053"/>
    <lineage>
        <taxon>Bacteria</taxon>
        <taxon>Bacillati</taxon>
        <taxon>Actinomycetota</taxon>
        <taxon>Actinomycetes</taxon>
        <taxon>Kitasatosporales</taxon>
        <taxon>Streptomycetaceae</taxon>
        <taxon>Streptomyces</taxon>
    </lineage>
</organism>
<evidence type="ECO:0000256" key="2">
    <source>
        <dbReference type="ARBA" id="ARBA00022598"/>
    </source>
</evidence>
<dbReference type="Gene3D" id="3.30.1360.70">
    <property type="entry name" value="Arginyl tRNA synthetase N-terminal domain"/>
    <property type="match status" value="1"/>
</dbReference>
<keyword evidence="3" id="KW-0547">Nucleotide-binding</keyword>
<dbReference type="SUPFAM" id="SSF47323">
    <property type="entry name" value="Anticodon-binding domain of a subclass of class I aminoacyl-tRNA synthetases"/>
    <property type="match status" value="1"/>
</dbReference>
<evidence type="ECO:0000259" key="7">
    <source>
        <dbReference type="SMART" id="SM01016"/>
    </source>
</evidence>
<feature type="domain" description="Arginyl tRNA synthetase N-terminal" evidence="7">
    <location>
        <begin position="4"/>
        <end position="103"/>
    </location>
</feature>
<dbReference type="RefSeq" id="WP_030352014.1">
    <property type="nucleotide sequence ID" value="NZ_AZSP01000059.1"/>
</dbReference>
<dbReference type="SMART" id="SM00836">
    <property type="entry name" value="DALR_1"/>
    <property type="match status" value="1"/>
</dbReference>
<dbReference type="GO" id="GO:0006420">
    <property type="term" value="P:arginyl-tRNA aminoacylation"/>
    <property type="evidence" value="ECO:0007669"/>
    <property type="project" value="InterPro"/>
</dbReference>
<dbReference type="NCBIfam" id="NF045898">
    <property type="entry name" value="ArgS_rel_codon"/>
    <property type="match status" value="1"/>
</dbReference>
<evidence type="ECO:0000259" key="6">
    <source>
        <dbReference type="SMART" id="SM00836"/>
    </source>
</evidence>
<name>A0A2T7TCD7_9ACTN</name>
<evidence type="ECO:0000256" key="5">
    <source>
        <dbReference type="ARBA" id="ARBA00049339"/>
    </source>
</evidence>
<keyword evidence="4" id="KW-0067">ATP-binding</keyword>
<dbReference type="GO" id="GO:0005524">
    <property type="term" value="F:ATP binding"/>
    <property type="evidence" value="ECO:0007669"/>
    <property type="project" value="UniProtKB-KW"/>
</dbReference>
<dbReference type="InterPro" id="IPR001278">
    <property type="entry name" value="Arg-tRNA-ligase"/>
</dbReference>
<dbReference type="STRING" id="1440053.GCA_000718095_02926"/>
<comment type="caution">
    <text evidence="8">The sequence shown here is derived from an EMBL/GenBank/DDBJ whole genome shotgun (WGS) entry which is preliminary data.</text>
</comment>
<dbReference type="InterPro" id="IPR005148">
    <property type="entry name" value="Arg-tRNA-synth_N"/>
</dbReference>
<dbReference type="Gene3D" id="1.10.730.10">
    <property type="entry name" value="Isoleucyl-tRNA Synthetase, Domain 1"/>
    <property type="match status" value="1"/>
</dbReference>
<dbReference type="AlphaFoldDB" id="A0A2T7TCD7"/>
<dbReference type="Proteomes" id="UP000245992">
    <property type="component" value="Unassembled WGS sequence"/>
</dbReference>
<evidence type="ECO:0000256" key="3">
    <source>
        <dbReference type="ARBA" id="ARBA00022741"/>
    </source>
</evidence>
<dbReference type="EMBL" id="AZSP01000059">
    <property type="protein sequence ID" value="PVE12803.1"/>
    <property type="molecule type" value="Genomic_DNA"/>
</dbReference>
<keyword evidence="2" id="KW-0436">Ligase</keyword>
<comment type="catalytic activity">
    <reaction evidence="5">
        <text>tRNA(Arg) + L-arginine + ATP = L-arginyl-tRNA(Arg) + AMP + diphosphate</text>
        <dbReference type="Rhea" id="RHEA:20301"/>
        <dbReference type="Rhea" id="RHEA-COMP:9658"/>
        <dbReference type="Rhea" id="RHEA-COMP:9673"/>
        <dbReference type="ChEBI" id="CHEBI:30616"/>
        <dbReference type="ChEBI" id="CHEBI:32682"/>
        <dbReference type="ChEBI" id="CHEBI:33019"/>
        <dbReference type="ChEBI" id="CHEBI:78442"/>
        <dbReference type="ChEBI" id="CHEBI:78513"/>
        <dbReference type="ChEBI" id="CHEBI:456215"/>
        <dbReference type="EC" id="6.1.1.19"/>
    </reaction>
</comment>
<dbReference type="InterPro" id="IPR008909">
    <property type="entry name" value="DALR_anticod-bd"/>
</dbReference>
<dbReference type="SUPFAM" id="SSF55190">
    <property type="entry name" value="Arginyl-tRNA synthetase (ArgRS), N-terminal 'additional' domain"/>
    <property type="match status" value="1"/>
</dbReference>
<dbReference type="OrthoDB" id="9803211at2"/>
<reference evidence="8 9" key="1">
    <citation type="submission" date="2013-12" db="EMBL/GenBank/DDBJ databases">
        <title>Annotated genome of Streptomyces scopuliridis.</title>
        <authorList>
            <person name="Olson J.B."/>
        </authorList>
    </citation>
    <scope>NUCLEOTIDE SEQUENCE [LARGE SCALE GENOMIC DNA]</scope>
    <source>
        <strain evidence="8 9">RB72</strain>
    </source>
</reference>
<dbReference type="Pfam" id="PF05746">
    <property type="entry name" value="DALR_1"/>
    <property type="match status" value="1"/>
</dbReference>
<dbReference type="EC" id="6.1.1.19" evidence="1"/>